<organism evidence="1 2">
    <name type="scientific">Cochliobolus heterostrophus (strain C5 / ATCC 48332 / race O)</name>
    <name type="common">Southern corn leaf blight fungus</name>
    <name type="synonym">Bipolaris maydis</name>
    <dbReference type="NCBI Taxonomy" id="701091"/>
    <lineage>
        <taxon>Eukaryota</taxon>
        <taxon>Fungi</taxon>
        <taxon>Dikarya</taxon>
        <taxon>Ascomycota</taxon>
        <taxon>Pezizomycotina</taxon>
        <taxon>Dothideomycetes</taxon>
        <taxon>Pleosporomycetidae</taxon>
        <taxon>Pleosporales</taxon>
        <taxon>Pleosporineae</taxon>
        <taxon>Pleosporaceae</taxon>
        <taxon>Bipolaris</taxon>
    </lineage>
</organism>
<keyword evidence="2" id="KW-1185">Reference proteome</keyword>
<gene>
    <name evidence="1" type="ORF">COCHEDRAFT_1118465</name>
</gene>
<dbReference type="OMA" id="YVSHNET"/>
<sequence length="51" mass="5596">MSSSILLIHTHTIAIAYLVFTFSHNETLVLGARQLRAACYSSCVVMCALTH</sequence>
<dbReference type="EMBL" id="KB445588">
    <property type="protein sequence ID" value="EMD85526.1"/>
    <property type="molecule type" value="Genomic_DNA"/>
</dbReference>
<accession>M2TUU8</accession>
<dbReference type="Proteomes" id="UP000016936">
    <property type="component" value="Unassembled WGS sequence"/>
</dbReference>
<evidence type="ECO:0000313" key="1">
    <source>
        <dbReference type="EMBL" id="EMD85526.1"/>
    </source>
</evidence>
<dbReference type="AlphaFoldDB" id="M2TUU8"/>
<name>M2TUU8_COCH5</name>
<evidence type="ECO:0000313" key="2">
    <source>
        <dbReference type="Proteomes" id="UP000016936"/>
    </source>
</evidence>
<dbReference type="HOGENOM" id="CLU_3129634_0_0_1"/>
<reference evidence="1 2" key="1">
    <citation type="journal article" date="2012" name="PLoS Pathog.">
        <title>Diverse lifestyles and strategies of plant pathogenesis encoded in the genomes of eighteen Dothideomycetes fungi.</title>
        <authorList>
            <person name="Ohm R.A."/>
            <person name="Feau N."/>
            <person name="Henrissat B."/>
            <person name="Schoch C.L."/>
            <person name="Horwitz B.A."/>
            <person name="Barry K.W."/>
            <person name="Condon B.J."/>
            <person name="Copeland A.C."/>
            <person name="Dhillon B."/>
            <person name="Glaser F."/>
            <person name="Hesse C.N."/>
            <person name="Kosti I."/>
            <person name="LaButti K."/>
            <person name="Lindquist E.A."/>
            <person name="Lucas S."/>
            <person name="Salamov A.A."/>
            <person name="Bradshaw R.E."/>
            <person name="Ciuffetti L."/>
            <person name="Hamelin R.C."/>
            <person name="Kema G.H.J."/>
            <person name="Lawrence C."/>
            <person name="Scott J.A."/>
            <person name="Spatafora J.W."/>
            <person name="Turgeon B.G."/>
            <person name="de Wit P.J.G.M."/>
            <person name="Zhong S."/>
            <person name="Goodwin S.B."/>
            <person name="Grigoriev I.V."/>
        </authorList>
    </citation>
    <scope>NUCLEOTIDE SEQUENCE [LARGE SCALE GENOMIC DNA]</scope>
    <source>
        <strain evidence="2">C5 / ATCC 48332 / race O</strain>
    </source>
</reference>
<proteinExistence type="predicted"/>
<protein>
    <submittedName>
        <fullName evidence="1">Uncharacterized protein</fullName>
    </submittedName>
</protein>
<reference evidence="2" key="2">
    <citation type="journal article" date="2013" name="PLoS Genet.">
        <title>Comparative genome structure, secondary metabolite, and effector coding capacity across Cochliobolus pathogens.</title>
        <authorList>
            <person name="Condon B.J."/>
            <person name="Leng Y."/>
            <person name="Wu D."/>
            <person name="Bushley K.E."/>
            <person name="Ohm R.A."/>
            <person name="Otillar R."/>
            <person name="Martin J."/>
            <person name="Schackwitz W."/>
            <person name="Grimwood J."/>
            <person name="MohdZainudin N."/>
            <person name="Xue C."/>
            <person name="Wang R."/>
            <person name="Manning V.A."/>
            <person name="Dhillon B."/>
            <person name="Tu Z.J."/>
            <person name="Steffenson B.J."/>
            <person name="Salamov A."/>
            <person name="Sun H."/>
            <person name="Lowry S."/>
            <person name="LaButti K."/>
            <person name="Han J."/>
            <person name="Copeland A."/>
            <person name="Lindquist E."/>
            <person name="Barry K."/>
            <person name="Schmutz J."/>
            <person name="Baker S.E."/>
            <person name="Ciuffetti L.M."/>
            <person name="Grigoriev I.V."/>
            <person name="Zhong S."/>
            <person name="Turgeon B.G."/>
        </authorList>
    </citation>
    <scope>NUCLEOTIDE SEQUENCE [LARGE SCALE GENOMIC DNA]</scope>
    <source>
        <strain evidence="2">C5 / ATCC 48332 / race O</strain>
    </source>
</reference>